<accession>A0A0U1KX06</accession>
<keyword evidence="1 5" id="KW-0547">Nucleotide-binding</keyword>
<dbReference type="Pfam" id="PF13538">
    <property type="entry name" value="UvrD_C_2"/>
    <property type="match status" value="1"/>
</dbReference>
<protein>
    <submittedName>
        <fullName evidence="7">ATP-dependent DNA helicase rep</fullName>
        <ecNumber evidence="7">3.6.1.-</ecNumber>
    </submittedName>
</protein>
<dbReference type="PANTHER" id="PTHR11070:SF17">
    <property type="entry name" value="DNA HELICASE IV"/>
    <property type="match status" value="1"/>
</dbReference>
<dbReference type="Proteomes" id="UP000049855">
    <property type="component" value="Unassembled WGS sequence"/>
</dbReference>
<dbReference type="RefSeq" id="WP_021168871.1">
    <property type="nucleotide sequence ID" value="NZ_CTRP01000005.1"/>
</dbReference>
<dbReference type="InterPro" id="IPR014016">
    <property type="entry name" value="UvrD-like_ATP-bd"/>
</dbReference>
<sequence>MNQQEQQFELARLAKTLRQVQIQIQKNKEVSGCHQHALRNSLQDYWNSSGGSSIDEAQHVETMNRQRALSKHSQGTARHLIKMLKSPYFGRIDFSEAHYNDTEKIYIGIGSLAGEDGEFLVYDWRAPVSSMFYDYGLGDAAYTCPAGEINGTITLKRQYKIADGHIQYMFDSDLTIDDDILQELLAKSVNEKMHTIVNSIQRDQNQIIRDEQHKVLFLAGPAGSGKTSVALHRIAFLLYQNREKLTSQNVLILSPNSIFSDYISNVLPEIGEANVVQMTFQDYTARSAAHIPLRLETRADYFEHMLVANANKQRAVTISFKSSQLFNEVLTNYLNWLAADWINEHPSITARGETLFDQSEWQHYYQNSFRMMPPAIRLEKIRTIIQKRMHDLIADVRREKLAQLTEAGEEVNEKVIKALARIQARSELKPITDYVEKLTTLDALEEYAALFSDDRLFTVTNTPIPGNWVTIKSQTHKLISRGILPYEDISPFLYFQGVVQGFPVKQDIKHVVIDEAQDYSAFQYKILAQLFPNSSWTIVGDPAQSIQPFVNTASFTEASNILGQEQTLHFCLTKSYRSTQAIQAFCQAILPSAGKSLSINRPGPKPTVVQLSNSEDEAATLLSLIQTVQNEGLKSIGIITKNVTQALRIYSQLKGTAKTTLLIKDDDKFSTGIVIIPSYLAKGLEFDAVLIVNADATNYSQEQDGNILYTICTRALHRLYLFYTGSLSPYLRRVDKSLYNVSG</sequence>
<dbReference type="InterPro" id="IPR027417">
    <property type="entry name" value="P-loop_NTPase"/>
</dbReference>
<feature type="domain" description="UvrD-like helicase ATP-binding" evidence="6">
    <location>
        <begin position="199"/>
        <end position="579"/>
    </location>
</feature>
<dbReference type="Pfam" id="PF00580">
    <property type="entry name" value="UvrD-helicase"/>
    <property type="match status" value="1"/>
</dbReference>
<dbReference type="PANTHER" id="PTHR11070">
    <property type="entry name" value="UVRD / RECB / PCRA DNA HELICASE FAMILY MEMBER"/>
    <property type="match status" value="1"/>
</dbReference>
<dbReference type="Gene3D" id="3.40.50.300">
    <property type="entry name" value="P-loop containing nucleotide triphosphate hydrolases"/>
    <property type="match status" value="2"/>
</dbReference>
<reference evidence="8" key="1">
    <citation type="submission" date="2015-03" db="EMBL/GenBank/DDBJ databases">
        <authorList>
            <person name="Nijsse Bart"/>
        </authorList>
    </citation>
    <scope>NUCLEOTIDE SEQUENCE [LARGE SCALE GENOMIC DNA]</scope>
</reference>
<evidence type="ECO:0000259" key="6">
    <source>
        <dbReference type="PROSITE" id="PS51198"/>
    </source>
</evidence>
<dbReference type="PROSITE" id="PS51198">
    <property type="entry name" value="UVRD_HELICASE_ATP_BIND"/>
    <property type="match status" value="1"/>
</dbReference>
<dbReference type="EC" id="3.6.1.-" evidence="7"/>
<keyword evidence="4 5" id="KW-0067">ATP-binding</keyword>
<evidence type="ECO:0000313" key="8">
    <source>
        <dbReference type="Proteomes" id="UP000049855"/>
    </source>
</evidence>
<evidence type="ECO:0000256" key="3">
    <source>
        <dbReference type="ARBA" id="ARBA00022806"/>
    </source>
</evidence>
<dbReference type="SUPFAM" id="SSF52540">
    <property type="entry name" value="P-loop containing nucleoside triphosphate hydrolases"/>
    <property type="match status" value="1"/>
</dbReference>
<dbReference type="GO" id="GO:0005829">
    <property type="term" value="C:cytosol"/>
    <property type="evidence" value="ECO:0007669"/>
    <property type="project" value="TreeGrafter"/>
</dbReference>
<dbReference type="AlphaFoldDB" id="A0A0U1KX06"/>
<organism evidence="7 8">
    <name type="scientific">Sporomusa ovata</name>
    <dbReference type="NCBI Taxonomy" id="2378"/>
    <lineage>
        <taxon>Bacteria</taxon>
        <taxon>Bacillati</taxon>
        <taxon>Bacillota</taxon>
        <taxon>Negativicutes</taxon>
        <taxon>Selenomonadales</taxon>
        <taxon>Sporomusaceae</taxon>
        <taxon>Sporomusa</taxon>
    </lineage>
</organism>
<evidence type="ECO:0000256" key="1">
    <source>
        <dbReference type="ARBA" id="ARBA00022741"/>
    </source>
</evidence>
<name>A0A0U1KX06_9FIRM</name>
<dbReference type="GO" id="GO:0000725">
    <property type="term" value="P:recombinational repair"/>
    <property type="evidence" value="ECO:0007669"/>
    <property type="project" value="TreeGrafter"/>
</dbReference>
<evidence type="ECO:0000313" key="7">
    <source>
        <dbReference type="EMBL" id="CQR71795.1"/>
    </source>
</evidence>
<evidence type="ECO:0000256" key="5">
    <source>
        <dbReference type="PROSITE-ProRule" id="PRU00560"/>
    </source>
</evidence>
<proteinExistence type="predicted"/>
<feature type="binding site" evidence="5">
    <location>
        <begin position="220"/>
        <end position="227"/>
    </location>
    <ligand>
        <name>ATP</name>
        <dbReference type="ChEBI" id="CHEBI:30616"/>
    </ligand>
</feature>
<dbReference type="GO" id="GO:0003677">
    <property type="term" value="F:DNA binding"/>
    <property type="evidence" value="ECO:0007669"/>
    <property type="project" value="InterPro"/>
</dbReference>
<dbReference type="InterPro" id="IPR027785">
    <property type="entry name" value="UvrD-like_helicase_C"/>
</dbReference>
<keyword evidence="2 5" id="KW-0378">Hydrolase</keyword>
<keyword evidence="8" id="KW-1185">Reference proteome</keyword>
<evidence type="ECO:0000256" key="4">
    <source>
        <dbReference type="ARBA" id="ARBA00022840"/>
    </source>
</evidence>
<dbReference type="InterPro" id="IPR000212">
    <property type="entry name" value="DNA_helicase_UvrD/REP"/>
</dbReference>
<evidence type="ECO:0000256" key="2">
    <source>
        <dbReference type="ARBA" id="ARBA00022801"/>
    </source>
</evidence>
<dbReference type="GO" id="GO:0043138">
    <property type="term" value="F:3'-5' DNA helicase activity"/>
    <property type="evidence" value="ECO:0007669"/>
    <property type="project" value="TreeGrafter"/>
</dbReference>
<dbReference type="GO" id="GO:0016787">
    <property type="term" value="F:hydrolase activity"/>
    <property type="evidence" value="ECO:0007669"/>
    <property type="project" value="UniProtKB-UniRule"/>
</dbReference>
<keyword evidence="3 5" id="KW-0347">Helicase</keyword>
<gene>
    <name evidence="7" type="ORF">SpAn4DRAFT_3661</name>
</gene>
<dbReference type="GO" id="GO:0005524">
    <property type="term" value="F:ATP binding"/>
    <property type="evidence" value="ECO:0007669"/>
    <property type="project" value="UniProtKB-UniRule"/>
</dbReference>
<dbReference type="EMBL" id="CTRP01000005">
    <property type="protein sequence ID" value="CQR71795.1"/>
    <property type="molecule type" value="Genomic_DNA"/>
</dbReference>